<protein>
    <recommendedName>
        <fullName evidence="4">Integrase</fullName>
    </recommendedName>
</protein>
<evidence type="ECO:0000313" key="3">
    <source>
        <dbReference type="Proteomes" id="UP001431429"/>
    </source>
</evidence>
<dbReference type="Proteomes" id="UP001431429">
    <property type="component" value="Unassembled WGS sequence"/>
</dbReference>
<gene>
    <name evidence="2" type="ORF">NBG84_20910</name>
</gene>
<reference evidence="2" key="1">
    <citation type="submission" date="2022-06" db="EMBL/GenBank/DDBJ databases">
        <title>Genome public.</title>
        <authorList>
            <person name="Sun Q."/>
        </authorList>
    </citation>
    <scope>NUCLEOTIDE SEQUENCE</scope>
    <source>
        <strain evidence="2">CWNU-1</strain>
    </source>
</reference>
<organism evidence="2 3">
    <name type="scientific">Streptomyces albipurpureus</name>
    <dbReference type="NCBI Taxonomy" id="2897419"/>
    <lineage>
        <taxon>Bacteria</taxon>
        <taxon>Bacillati</taxon>
        <taxon>Actinomycetota</taxon>
        <taxon>Actinomycetes</taxon>
        <taxon>Kitasatosporales</taxon>
        <taxon>Streptomycetaceae</taxon>
        <taxon>Streptomyces</taxon>
    </lineage>
</organism>
<sequence>MGVLGSATLDPSRWRVQLQLLEQTRHWIATQEQRAREQGAAPPPVPAPPVRERIAYTPLKARSQ</sequence>
<dbReference type="RefSeq" id="WP_250921056.1">
    <property type="nucleotide sequence ID" value="NZ_JAMQAW010000025.1"/>
</dbReference>
<proteinExistence type="predicted"/>
<accession>A0ABT0USY4</accession>
<evidence type="ECO:0000256" key="1">
    <source>
        <dbReference type="SAM" id="MobiDB-lite"/>
    </source>
</evidence>
<feature type="region of interest" description="Disordered" evidence="1">
    <location>
        <begin position="32"/>
        <end position="64"/>
    </location>
</feature>
<comment type="caution">
    <text evidence="2">The sequence shown here is derived from an EMBL/GenBank/DDBJ whole genome shotgun (WGS) entry which is preliminary data.</text>
</comment>
<evidence type="ECO:0000313" key="2">
    <source>
        <dbReference type="EMBL" id="MCM2390730.1"/>
    </source>
</evidence>
<dbReference type="EMBL" id="JAMQAW010000025">
    <property type="protein sequence ID" value="MCM2390730.1"/>
    <property type="molecule type" value="Genomic_DNA"/>
</dbReference>
<evidence type="ECO:0008006" key="4">
    <source>
        <dbReference type="Google" id="ProtNLM"/>
    </source>
</evidence>
<keyword evidence="3" id="KW-1185">Reference proteome</keyword>
<name>A0ABT0USY4_9ACTN</name>